<feature type="compositionally biased region" description="Acidic residues" evidence="1">
    <location>
        <begin position="101"/>
        <end position="132"/>
    </location>
</feature>
<evidence type="ECO:0000313" key="3">
    <source>
        <dbReference type="EMBL" id="KAH9288535.1"/>
    </source>
</evidence>
<keyword evidence="4" id="KW-1185">Reference proteome</keyword>
<feature type="region of interest" description="Disordered" evidence="1">
    <location>
        <begin position="61"/>
        <end position="143"/>
    </location>
</feature>
<dbReference type="PANTHER" id="PTHR34544">
    <property type="entry name" value="OSJNBA0006B20.18 PROTEIN"/>
    <property type="match status" value="1"/>
</dbReference>
<dbReference type="PANTHER" id="PTHR34544:SF3">
    <property type="entry name" value="OS07G0155200 PROTEIN"/>
    <property type="match status" value="1"/>
</dbReference>
<accession>A0AA38F4C1</accession>
<proteinExistence type="predicted"/>
<dbReference type="Pfam" id="PF25498">
    <property type="entry name" value="DUF7912"/>
    <property type="match status" value="1"/>
</dbReference>
<protein>
    <recommendedName>
        <fullName evidence="2">DUF7912 domain-containing protein</fullName>
    </recommendedName>
</protein>
<feature type="non-terminal residue" evidence="3">
    <location>
        <position position="295"/>
    </location>
</feature>
<reference evidence="3 4" key="1">
    <citation type="journal article" date="2021" name="Nat. Plants">
        <title>The Taxus genome provides insights into paclitaxel biosynthesis.</title>
        <authorList>
            <person name="Xiong X."/>
            <person name="Gou J."/>
            <person name="Liao Q."/>
            <person name="Li Y."/>
            <person name="Zhou Q."/>
            <person name="Bi G."/>
            <person name="Li C."/>
            <person name="Du R."/>
            <person name="Wang X."/>
            <person name="Sun T."/>
            <person name="Guo L."/>
            <person name="Liang H."/>
            <person name="Lu P."/>
            <person name="Wu Y."/>
            <person name="Zhang Z."/>
            <person name="Ro D.K."/>
            <person name="Shang Y."/>
            <person name="Huang S."/>
            <person name="Yan J."/>
        </authorList>
    </citation>
    <scope>NUCLEOTIDE SEQUENCE [LARGE SCALE GENOMIC DNA]</scope>
    <source>
        <strain evidence="3">Ta-2019</strain>
    </source>
</reference>
<sequence length="295" mass="33334">MTSLLLRSKIYALLPWAKPPPLKSYTPLSLHLQSGGGEEEQCNSNNNKLIQPTLPFIYSHSSSESHQTLTGQSMKQNSRNVSARSYATRRSAKKMSRLVDEVEEESIQNKEESEEEDDDDDDDEEWSGEITEEMLRCKDNDEEEDCWEEDEEEVEARIGDGEDGGGVVLGDTSWGSKALTTAEEVLLPFKEDLRIYAFKASHRGYIYVRLDKLSDKYGCPSIDDIKKFHSLYAERLEEVGQAGGVPDNLAIEVSSPGAERFVRVPEDLERFKGLPVYVSYVEDTTEDEAKSKEQD</sequence>
<comment type="caution">
    <text evidence="3">The sequence shown here is derived from an EMBL/GenBank/DDBJ whole genome shotgun (WGS) entry which is preliminary data.</text>
</comment>
<dbReference type="InterPro" id="IPR057234">
    <property type="entry name" value="DUF7912"/>
</dbReference>
<name>A0AA38F4C1_TAXCH</name>
<feature type="compositionally biased region" description="Polar residues" evidence="1">
    <location>
        <begin position="61"/>
        <end position="85"/>
    </location>
</feature>
<organism evidence="3 4">
    <name type="scientific">Taxus chinensis</name>
    <name type="common">Chinese yew</name>
    <name type="synonym">Taxus wallichiana var. chinensis</name>
    <dbReference type="NCBI Taxonomy" id="29808"/>
    <lineage>
        <taxon>Eukaryota</taxon>
        <taxon>Viridiplantae</taxon>
        <taxon>Streptophyta</taxon>
        <taxon>Embryophyta</taxon>
        <taxon>Tracheophyta</taxon>
        <taxon>Spermatophyta</taxon>
        <taxon>Pinopsida</taxon>
        <taxon>Pinidae</taxon>
        <taxon>Conifers II</taxon>
        <taxon>Cupressales</taxon>
        <taxon>Taxaceae</taxon>
        <taxon>Taxus</taxon>
    </lineage>
</organism>
<dbReference type="AlphaFoldDB" id="A0AA38F4C1"/>
<evidence type="ECO:0000259" key="2">
    <source>
        <dbReference type="Pfam" id="PF25498"/>
    </source>
</evidence>
<dbReference type="EMBL" id="JAHRHJ020003813">
    <property type="protein sequence ID" value="KAH9288535.1"/>
    <property type="molecule type" value="Genomic_DNA"/>
</dbReference>
<evidence type="ECO:0000313" key="4">
    <source>
        <dbReference type="Proteomes" id="UP000824469"/>
    </source>
</evidence>
<gene>
    <name evidence="3" type="ORF">KI387_032652</name>
</gene>
<feature type="domain" description="DUF7912" evidence="2">
    <location>
        <begin position="262"/>
        <end position="291"/>
    </location>
</feature>
<evidence type="ECO:0000256" key="1">
    <source>
        <dbReference type="SAM" id="MobiDB-lite"/>
    </source>
</evidence>
<dbReference type="Proteomes" id="UP000824469">
    <property type="component" value="Unassembled WGS sequence"/>
</dbReference>